<evidence type="ECO:0000256" key="2">
    <source>
        <dbReference type="ARBA" id="ARBA00003117"/>
    </source>
</evidence>
<dbReference type="Pfam" id="PF16952">
    <property type="entry name" value="Gln-synt_N_2"/>
    <property type="match status" value="1"/>
</dbReference>
<dbReference type="InterPro" id="IPR008146">
    <property type="entry name" value="Gln_synth_cat_dom"/>
</dbReference>
<dbReference type="GO" id="GO:0004356">
    <property type="term" value="F:glutamine synthetase activity"/>
    <property type="evidence" value="ECO:0007669"/>
    <property type="project" value="InterPro"/>
</dbReference>
<dbReference type="InterPro" id="IPR014746">
    <property type="entry name" value="Gln_synth/guanido_kin_cat_dom"/>
</dbReference>
<dbReference type="Proteomes" id="UP000324065">
    <property type="component" value="Unassembled WGS sequence"/>
</dbReference>
<dbReference type="AlphaFoldDB" id="A0A5M6IEJ2"/>
<dbReference type="SMART" id="SM01230">
    <property type="entry name" value="Gln-synt_C"/>
    <property type="match status" value="1"/>
</dbReference>
<feature type="domain" description="GS catalytic" evidence="9">
    <location>
        <begin position="104"/>
        <end position="440"/>
    </location>
</feature>
<evidence type="ECO:0000256" key="8">
    <source>
        <dbReference type="RuleBase" id="RU000384"/>
    </source>
</evidence>
<evidence type="ECO:0000256" key="5">
    <source>
        <dbReference type="ARBA" id="ARBA00022840"/>
    </source>
</evidence>
<dbReference type="Gene3D" id="3.10.20.70">
    <property type="entry name" value="Glutamine synthetase, N-terminal domain"/>
    <property type="match status" value="1"/>
</dbReference>
<comment type="cofactor">
    <cofactor evidence="1">
        <name>Mg(2+)</name>
        <dbReference type="ChEBI" id="CHEBI:18420"/>
    </cofactor>
</comment>
<dbReference type="InterPro" id="IPR036651">
    <property type="entry name" value="Gln_synt_N_sf"/>
</dbReference>
<keyword evidence="5" id="KW-0067">ATP-binding</keyword>
<reference evidence="10 11" key="1">
    <citation type="submission" date="2019-09" db="EMBL/GenBank/DDBJ databases">
        <title>Genome sequence of Roseospira marina, one of the more divergent members of the non-sulfur purple photosynthetic bacterial family, the Rhodospirillaceae.</title>
        <authorList>
            <person name="Meyer T."/>
            <person name="Kyndt J."/>
        </authorList>
    </citation>
    <scope>NUCLEOTIDE SEQUENCE [LARGE SCALE GENOMIC DNA]</scope>
    <source>
        <strain evidence="10 11">DSM 15113</strain>
    </source>
</reference>
<dbReference type="Pfam" id="PF00120">
    <property type="entry name" value="Gln-synt_C"/>
    <property type="match status" value="1"/>
</dbReference>
<evidence type="ECO:0000256" key="7">
    <source>
        <dbReference type="PROSITE-ProRule" id="PRU01331"/>
    </source>
</evidence>
<comment type="caution">
    <text evidence="10">The sequence shown here is derived from an EMBL/GenBank/DDBJ whole genome shotgun (WGS) entry which is preliminary data.</text>
</comment>
<dbReference type="EMBL" id="VWPJ01000004">
    <property type="protein sequence ID" value="KAA5606532.1"/>
    <property type="molecule type" value="Genomic_DNA"/>
</dbReference>
<keyword evidence="11" id="KW-1185">Reference proteome</keyword>
<dbReference type="InterPro" id="IPR008147">
    <property type="entry name" value="Gln_synt_N"/>
</dbReference>
<evidence type="ECO:0000256" key="4">
    <source>
        <dbReference type="ARBA" id="ARBA00022741"/>
    </source>
</evidence>
<dbReference type="RefSeq" id="WP_150061601.1">
    <property type="nucleotide sequence ID" value="NZ_JACHII010000006.1"/>
</dbReference>
<dbReference type="SUPFAM" id="SSF55931">
    <property type="entry name" value="Glutamine synthetase/guanido kinase"/>
    <property type="match status" value="1"/>
</dbReference>
<accession>A0A5M6IEJ2</accession>
<evidence type="ECO:0000313" key="10">
    <source>
        <dbReference type="EMBL" id="KAA5606532.1"/>
    </source>
</evidence>
<proteinExistence type="inferred from homology"/>
<dbReference type="PANTHER" id="PTHR43785">
    <property type="entry name" value="GAMMA-GLUTAMYLPUTRESCINE SYNTHETASE"/>
    <property type="match status" value="1"/>
</dbReference>
<dbReference type="PANTHER" id="PTHR43785:SF12">
    <property type="entry name" value="TYPE-1 GLUTAMINE SYNTHETASE 2"/>
    <property type="match status" value="1"/>
</dbReference>
<evidence type="ECO:0000256" key="1">
    <source>
        <dbReference type="ARBA" id="ARBA00001946"/>
    </source>
</evidence>
<dbReference type="OrthoDB" id="9807095at2"/>
<organism evidence="10 11">
    <name type="scientific">Roseospira marina</name>
    <dbReference type="NCBI Taxonomy" id="140057"/>
    <lineage>
        <taxon>Bacteria</taxon>
        <taxon>Pseudomonadati</taxon>
        <taxon>Pseudomonadota</taxon>
        <taxon>Alphaproteobacteria</taxon>
        <taxon>Rhodospirillales</taxon>
        <taxon>Rhodospirillaceae</taxon>
        <taxon>Roseospira</taxon>
    </lineage>
</organism>
<keyword evidence="3" id="KW-0436">Ligase</keyword>
<comment type="function">
    <text evidence="2">Catalyzes the ATP-dependent biosynthesis of glutamine from glutamate and ammonia.</text>
</comment>
<evidence type="ECO:0000256" key="3">
    <source>
        <dbReference type="ARBA" id="ARBA00022598"/>
    </source>
</evidence>
<gene>
    <name evidence="10" type="ORF">F1188_06635</name>
</gene>
<evidence type="ECO:0000313" key="11">
    <source>
        <dbReference type="Proteomes" id="UP000324065"/>
    </source>
</evidence>
<comment type="similarity">
    <text evidence="7 8">Belongs to the glutamine synthetase family.</text>
</comment>
<dbReference type="GO" id="GO:0005524">
    <property type="term" value="F:ATP binding"/>
    <property type="evidence" value="ECO:0007669"/>
    <property type="project" value="UniProtKB-KW"/>
</dbReference>
<protein>
    <submittedName>
        <fullName evidence="10">Glutamine synthetase</fullName>
    </submittedName>
</protein>
<dbReference type="GO" id="GO:0006542">
    <property type="term" value="P:glutamine biosynthetic process"/>
    <property type="evidence" value="ECO:0007669"/>
    <property type="project" value="InterPro"/>
</dbReference>
<name>A0A5M6IEJ2_9PROT</name>
<evidence type="ECO:0000256" key="6">
    <source>
        <dbReference type="ARBA" id="ARBA00023231"/>
    </source>
</evidence>
<evidence type="ECO:0000259" key="9">
    <source>
        <dbReference type="PROSITE" id="PS51987"/>
    </source>
</evidence>
<sequence>MARAETDLIMVCTNDIAGQVRGKAMPRSAMDARRDTGVGWTPTNVFITAFGPIAPSPWGAFGDLYIRPDWRTQVDLDLPAFGVDESFVLGTVCQLDGTPWSCCLRGQLAAAADRLWERHGLTIQATFEHEFHYFGTEAQPGLGYGLRAYRRLGPFGNRVMAVLDAAGLSIDTFMPEYGPGQCEVTVGPKPALRAADEAVILRELVRATARGLGARASFAPILDPASVGNGVHIHFSLLDADGQPVSYDPARPNAMSATAGAFVAGLLKHMPDYLALTAASVPSYYRLTPHRWSAAFNNLGSQDREAGVRICPVFGATDAVDMARKFHFEFRAADGAASPYLVLAALLNAGLSGLDDGLSAPAVTDRDLAELDTAALSYLGVERLPQSLDAALSRLMDSTWAHAAFGDDLLTAFEIHKRTEIGLMDGLSKEAICDRYAAAY</sequence>
<dbReference type="PROSITE" id="PS51987">
    <property type="entry name" value="GS_CATALYTIC"/>
    <property type="match status" value="1"/>
</dbReference>
<keyword evidence="4" id="KW-0547">Nucleotide-binding</keyword>
<dbReference type="Gene3D" id="3.30.590.10">
    <property type="entry name" value="Glutamine synthetase/guanido kinase, catalytic domain"/>
    <property type="match status" value="1"/>
</dbReference>
<keyword evidence="6" id="KW-0535">Nitrogen fixation</keyword>